<dbReference type="OrthoDB" id="9790659at2"/>
<dbReference type="AlphaFoldDB" id="A3U7F8"/>
<dbReference type="RefSeq" id="WP_013186850.1">
    <property type="nucleotide sequence ID" value="NC_014230.1"/>
</dbReference>
<sequence length="486" mass="53708">MANEPNIGSNPPLDEENKDLRKEAQGLWQQIKIFVSELLNIKNDTDRDSTIEAVKKDIPFKGHNAWILIFSIFVASIGLNVSSTAVVIGAMLISPLMGPIVGIGLSVAINDIDTLRRSLVNLGVMIFLSVITAFIYFKISPITEATPELLARTYPTILDVLVALFGGLALIVAKTKKGTIASVIFGVAIATALMPPLCTVGYGLAIGNWSYASGAMYLFSINAVFIALSTFLVSKLLGFPLVKYANQKRRKRIAFIASLIAIIVMVPSVYLFINLLRIQVFETKTNDFVTNVIKYEGTEVVKSTQDFKSKDINVYLIGQPVPSSKINSWIAELKKDEALKDANLKIHQGSDQSSDLAEQLSSSVKAGILEDLYLKNQEALQSKDARILLLEDQLSKLKGAGIPFEGLSRETKINYPNIQRFSFSNELVSTFSATDSINTTLDTIPTFSVKWVDSIPQQTIIKDQKRLRAWLYEKFDMDTIAINRIQ</sequence>
<dbReference type="InterPro" id="IPR005240">
    <property type="entry name" value="DUF389"/>
</dbReference>
<name>A3U7F8_CROAH</name>
<dbReference type="eggNOG" id="COG1808">
    <property type="taxonomic scope" value="Bacteria"/>
</dbReference>
<dbReference type="STRING" id="216432.CA2559_05430"/>
<feature type="transmembrane region" description="Helical" evidence="1">
    <location>
        <begin position="65"/>
        <end position="81"/>
    </location>
</feature>
<dbReference type="KEGG" id="cat:CA2559_05430"/>
<dbReference type="PANTHER" id="PTHR20992">
    <property type="entry name" value="AT15442P-RELATED"/>
    <property type="match status" value="1"/>
</dbReference>
<evidence type="ECO:0000256" key="1">
    <source>
        <dbReference type="SAM" id="Phobius"/>
    </source>
</evidence>
<gene>
    <name evidence="2" type="ordered locus">CA2559_05430</name>
</gene>
<dbReference type="HOGENOM" id="CLU_032897_0_0_10"/>
<keyword evidence="1" id="KW-0472">Membrane</keyword>
<feature type="transmembrane region" description="Helical" evidence="1">
    <location>
        <begin position="253"/>
        <end position="273"/>
    </location>
</feature>
<organism evidence="2 3">
    <name type="scientific">Croceibacter atlanticus (strain ATCC BAA-628 / JCM 21780 / CIP 108009 / IAM 15332 / KCTC 12090 / HTCC2559)</name>
    <dbReference type="NCBI Taxonomy" id="216432"/>
    <lineage>
        <taxon>Bacteria</taxon>
        <taxon>Pseudomonadati</taxon>
        <taxon>Bacteroidota</taxon>
        <taxon>Flavobacteriia</taxon>
        <taxon>Flavobacteriales</taxon>
        <taxon>Flavobacteriaceae</taxon>
        <taxon>Croceibacter</taxon>
    </lineage>
</organism>
<keyword evidence="3" id="KW-1185">Reference proteome</keyword>
<dbReference type="Proteomes" id="UP000002297">
    <property type="component" value="Chromosome"/>
</dbReference>
<evidence type="ECO:0000313" key="3">
    <source>
        <dbReference type="Proteomes" id="UP000002297"/>
    </source>
</evidence>
<feature type="transmembrane region" description="Helical" evidence="1">
    <location>
        <begin position="157"/>
        <end position="173"/>
    </location>
</feature>
<accession>A3U7F8</accession>
<feature type="transmembrane region" description="Helical" evidence="1">
    <location>
        <begin position="87"/>
        <end position="107"/>
    </location>
</feature>
<proteinExistence type="predicted"/>
<feature type="transmembrane region" description="Helical" evidence="1">
    <location>
        <begin position="217"/>
        <end position="241"/>
    </location>
</feature>
<feature type="transmembrane region" description="Helical" evidence="1">
    <location>
        <begin position="119"/>
        <end position="137"/>
    </location>
</feature>
<dbReference type="GeneID" id="89452875"/>
<feature type="transmembrane region" description="Helical" evidence="1">
    <location>
        <begin position="180"/>
        <end position="205"/>
    </location>
</feature>
<keyword evidence="1" id="KW-0812">Transmembrane</keyword>
<protein>
    <submittedName>
        <fullName evidence="2">Putative integral membrane protein</fullName>
    </submittedName>
</protein>
<dbReference type="Pfam" id="PF04087">
    <property type="entry name" value="DUF389"/>
    <property type="match status" value="1"/>
</dbReference>
<dbReference type="PANTHER" id="PTHR20992:SF9">
    <property type="entry name" value="AT15442P-RELATED"/>
    <property type="match status" value="1"/>
</dbReference>
<dbReference type="EMBL" id="CP002046">
    <property type="protein sequence ID" value="EAP88175.1"/>
    <property type="molecule type" value="Genomic_DNA"/>
</dbReference>
<evidence type="ECO:0000313" key="2">
    <source>
        <dbReference type="EMBL" id="EAP88175.1"/>
    </source>
</evidence>
<reference evidence="2 3" key="1">
    <citation type="journal article" date="2010" name="J. Bacteriol.">
        <title>The complete genome sequence of Croceibacter atlanticus HTCC2559T.</title>
        <authorList>
            <person name="Oh H.M."/>
            <person name="Kang I."/>
            <person name="Ferriera S."/>
            <person name="Giovannoni S.J."/>
            <person name="Cho J.C."/>
        </authorList>
    </citation>
    <scope>NUCLEOTIDE SEQUENCE [LARGE SCALE GENOMIC DNA]</scope>
    <source>
        <strain evidence="3">ATCC BAA-628 / HTCC2559 / KCTC 12090</strain>
    </source>
</reference>
<keyword evidence="1" id="KW-1133">Transmembrane helix</keyword>